<dbReference type="Proteomes" id="UP000823786">
    <property type="component" value="Unassembled WGS sequence"/>
</dbReference>
<organism evidence="2 3">
    <name type="scientific">Rhizobium herbae</name>
    <dbReference type="NCBI Taxonomy" id="508661"/>
    <lineage>
        <taxon>Bacteria</taxon>
        <taxon>Pseudomonadati</taxon>
        <taxon>Pseudomonadota</taxon>
        <taxon>Alphaproteobacteria</taxon>
        <taxon>Hyphomicrobiales</taxon>
        <taxon>Rhizobiaceae</taxon>
        <taxon>Rhizobium/Agrobacterium group</taxon>
        <taxon>Rhizobium</taxon>
    </lineage>
</organism>
<name>A0ABS4EG70_9HYPH</name>
<evidence type="ECO:0000313" key="2">
    <source>
        <dbReference type="EMBL" id="MBP1856932.1"/>
    </source>
</evidence>
<feature type="region of interest" description="Disordered" evidence="1">
    <location>
        <begin position="85"/>
        <end position="111"/>
    </location>
</feature>
<proteinExistence type="predicted"/>
<comment type="caution">
    <text evidence="2">The sequence shown here is derived from an EMBL/GenBank/DDBJ whole genome shotgun (WGS) entry which is preliminary data.</text>
</comment>
<feature type="compositionally biased region" description="Basic and acidic residues" evidence="1">
    <location>
        <begin position="100"/>
        <end position="111"/>
    </location>
</feature>
<accession>A0ABS4EG70</accession>
<gene>
    <name evidence="2" type="ORF">J2Z75_000412</name>
</gene>
<dbReference type="RefSeq" id="WP_209847012.1">
    <property type="nucleotide sequence ID" value="NZ_JAGGJV010000001.1"/>
</dbReference>
<evidence type="ECO:0000313" key="3">
    <source>
        <dbReference type="Proteomes" id="UP000823786"/>
    </source>
</evidence>
<keyword evidence="3" id="KW-1185">Reference proteome</keyword>
<dbReference type="EMBL" id="JAGGJV010000001">
    <property type="protein sequence ID" value="MBP1856932.1"/>
    <property type="molecule type" value="Genomic_DNA"/>
</dbReference>
<protein>
    <submittedName>
        <fullName evidence="2">Uncharacterized protein</fullName>
    </submittedName>
</protein>
<sequence length="111" mass="11694">MTLVVTMSATTAAYAAQAVKPSARVSGDGPTDEAITLLSARPKDDAANTHAAIAALRSPTSLSLMLMSSNGRLPQGTRGEAVRRYMEFEPDEPESDDSDEALHQDDETAGD</sequence>
<evidence type="ECO:0000256" key="1">
    <source>
        <dbReference type="SAM" id="MobiDB-lite"/>
    </source>
</evidence>
<feature type="compositionally biased region" description="Acidic residues" evidence="1">
    <location>
        <begin position="88"/>
        <end position="99"/>
    </location>
</feature>
<reference evidence="2 3" key="1">
    <citation type="submission" date="2021-03" db="EMBL/GenBank/DDBJ databases">
        <title>Genomic Encyclopedia of Type Strains, Phase IV (KMG-IV): sequencing the most valuable type-strain genomes for metagenomic binning, comparative biology and taxonomic classification.</title>
        <authorList>
            <person name="Goeker M."/>
        </authorList>
    </citation>
    <scope>NUCLEOTIDE SEQUENCE [LARGE SCALE GENOMIC DNA]</scope>
    <source>
        <strain evidence="2 3">DSM 26427</strain>
    </source>
</reference>